<protein>
    <submittedName>
        <fullName evidence="1">Uncharacterized protein</fullName>
    </submittedName>
</protein>
<comment type="caution">
    <text evidence="1">The sequence shown here is derived from an EMBL/GenBank/DDBJ whole genome shotgun (WGS) entry which is preliminary data.</text>
</comment>
<accession>A0ABQ5KSA4</accession>
<gene>
    <name evidence="1" type="ORF">ADUPG1_008158</name>
</gene>
<proteinExistence type="predicted"/>
<reference evidence="1" key="1">
    <citation type="submission" date="2022-03" db="EMBL/GenBank/DDBJ databases">
        <title>Draft genome sequence of Aduncisulcus paluster, a free-living microaerophilic Fornicata.</title>
        <authorList>
            <person name="Yuyama I."/>
            <person name="Kume K."/>
            <person name="Tamura T."/>
            <person name="Inagaki Y."/>
            <person name="Hashimoto T."/>
        </authorList>
    </citation>
    <scope>NUCLEOTIDE SEQUENCE</scope>
    <source>
        <strain evidence="1">NY0171</strain>
    </source>
</reference>
<dbReference type="Proteomes" id="UP001057375">
    <property type="component" value="Unassembled WGS sequence"/>
</dbReference>
<organism evidence="1 2">
    <name type="scientific">Aduncisulcus paluster</name>
    <dbReference type="NCBI Taxonomy" id="2918883"/>
    <lineage>
        <taxon>Eukaryota</taxon>
        <taxon>Metamonada</taxon>
        <taxon>Carpediemonas-like organisms</taxon>
        <taxon>Aduncisulcus</taxon>
    </lineage>
</organism>
<sequence length="109" mass="11823">MEIREILDIPSEEKITITYTPLTKSGIINICRKGKASSVASCIKLSDHYEPASVCISGGGVSQEIALSVAKLVAIKEHGKYIVTNDVENHSLLPIISETCLKLVRKVSK</sequence>
<evidence type="ECO:0000313" key="2">
    <source>
        <dbReference type="Proteomes" id="UP001057375"/>
    </source>
</evidence>
<name>A0ABQ5KSA4_9EUKA</name>
<keyword evidence="2" id="KW-1185">Reference proteome</keyword>
<dbReference type="EMBL" id="BQXS01010882">
    <property type="protein sequence ID" value="GKT34891.1"/>
    <property type="molecule type" value="Genomic_DNA"/>
</dbReference>
<evidence type="ECO:0000313" key="1">
    <source>
        <dbReference type="EMBL" id="GKT34891.1"/>
    </source>
</evidence>